<feature type="region of interest" description="Disordered" evidence="1">
    <location>
        <begin position="1"/>
        <end position="22"/>
    </location>
</feature>
<evidence type="ECO:0000256" key="1">
    <source>
        <dbReference type="SAM" id="MobiDB-lite"/>
    </source>
</evidence>
<dbReference type="EMBL" id="CZQC01000036">
    <property type="protein sequence ID" value="CUS41144.1"/>
    <property type="molecule type" value="Genomic_DNA"/>
</dbReference>
<name>A0A160TDH4_9ZZZZ</name>
<gene>
    <name evidence="2" type="ORF">MGWOODY_Tha703</name>
</gene>
<accession>A0A160TDH4</accession>
<feature type="compositionally biased region" description="Polar residues" evidence="1">
    <location>
        <begin position="13"/>
        <end position="22"/>
    </location>
</feature>
<reference evidence="2" key="1">
    <citation type="submission" date="2015-10" db="EMBL/GenBank/DDBJ databases">
        <authorList>
            <person name="Gilbert D.G."/>
        </authorList>
    </citation>
    <scope>NUCLEOTIDE SEQUENCE</scope>
</reference>
<proteinExistence type="predicted"/>
<organism evidence="2">
    <name type="scientific">hydrothermal vent metagenome</name>
    <dbReference type="NCBI Taxonomy" id="652676"/>
    <lineage>
        <taxon>unclassified sequences</taxon>
        <taxon>metagenomes</taxon>
        <taxon>ecological metagenomes</taxon>
    </lineage>
</organism>
<dbReference type="AlphaFoldDB" id="A0A160TDH4"/>
<sequence>MPNDVIDKMAESPKSSNPTQIGSSDDALINDFKIVFKRRDWLCIFHGDQDGQLSWLSTEGLVVTAAKRLPVGCQVWISLRSPYHILHRIPADIVRAEPCKNSFRYSMRFQLEELPEEGRRGARMVLQQLTHSLQH</sequence>
<feature type="compositionally biased region" description="Basic and acidic residues" evidence="1">
    <location>
        <begin position="1"/>
        <end position="11"/>
    </location>
</feature>
<evidence type="ECO:0000313" key="2">
    <source>
        <dbReference type="EMBL" id="CUS41144.1"/>
    </source>
</evidence>
<protein>
    <recommendedName>
        <fullName evidence="3">PilZ domain-containing protein</fullName>
    </recommendedName>
</protein>
<evidence type="ECO:0008006" key="3">
    <source>
        <dbReference type="Google" id="ProtNLM"/>
    </source>
</evidence>